<sequence>MKQRVTIVDVARDAGVSIATVSAALNDRPGVSEPTRKRIVATAKRLGWSPSLRGRSLSQKRAFSVGLVIQRNPSVIASDPFFAGFISGVESVLEDGGYALVLQVAPTRQRTIARYRQLAADHRVDGVFLTDVSIPDTRFDLVRRLGIPAVAINARPGGDGISSVRQAHEPAIDALLHHLVDLGHRRIAHVSGPKDYIHAHDRETAWREYLSGARIRPGACVEGDFSLASGSRAAAALLRRRPRPTAVFCANDLMAIGFIAKATELGFSVPGDVSVAGYDGIDFGAYARPSLTTVTTAPHVLGEQAARTLLAMLDGAPASHVDTEPASLVVRASTGPPT</sequence>
<proteinExistence type="predicted"/>
<dbReference type="SUPFAM" id="SSF47413">
    <property type="entry name" value="lambda repressor-like DNA-binding domains"/>
    <property type="match status" value="1"/>
</dbReference>
<evidence type="ECO:0000313" key="6">
    <source>
        <dbReference type="Proteomes" id="UP001596189"/>
    </source>
</evidence>
<dbReference type="Gene3D" id="1.10.260.40">
    <property type="entry name" value="lambda repressor-like DNA-binding domains"/>
    <property type="match status" value="1"/>
</dbReference>
<evidence type="ECO:0000259" key="4">
    <source>
        <dbReference type="PROSITE" id="PS50932"/>
    </source>
</evidence>
<dbReference type="InterPro" id="IPR010982">
    <property type="entry name" value="Lambda_DNA-bd_dom_sf"/>
</dbReference>
<dbReference type="Pfam" id="PF00356">
    <property type="entry name" value="LacI"/>
    <property type="match status" value="1"/>
</dbReference>
<dbReference type="InterPro" id="IPR028082">
    <property type="entry name" value="Peripla_BP_I"/>
</dbReference>
<evidence type="ECO:0000256" key="2">
    <source>
        <dbReference type="ARBA" id="ARBA00023125"/>
    </source>
</evidence>
<dbReference type="InterPro" id="IPR000843">
    <property type="entry name" value="HTH_LacI"/>
</dbReference>
<dbReference type="GO" id="GO:0003677">
    <property type="term" value="F:DNA binding"/>
    <property type="evidence" value="ECO:0007669"/>
    <property type="project" value="UniProtKB-KW"/>
</dbReference>
<dbReference type="PANTHER" id="PTHR30146:SF155">
    <property type="entry name" value="ALANINE RACEMASE"/>
    <property type="match status" value="1"/>
</dbReference>
<dbReference type="CDD" id="cd01392">
    <property type="entry name" value="HTH_LacI"/>
    <property type="match status" value="1"/>
</dbReference>
<evidence type="ECO:0000256" key="1">
    <source>
        <dbReference type="ARBA" id="ARBA00023015"/>
    </source>
</evidence>
<evidence type="ECO:0000313" key="5">
    <source>
        <dbReference type="EMBL" id="MFC6005763.1"/>
    </source>
</evidence>
<dbReference type="EMBL" id="JBHSRD010000002">
    <property type="protein sequence ID" value="MFC6005763.1"/>
    <property type="molecule type" value="Genomic_DNA"/>
</dbReference>
<keyword evidence="3" id="KW-0804">Transcription</keyword>
<dbReference type="RefSeq" id="WP_345716640.1">
    <property type="nucleotide sequence ID" value="NZ_BAABFP010000005.1"/>
</dbReference>
<keyword evidence="1" id="KW-0805">Transcription regulation</keyword>
<dbReference type="PANTHER" id="PTHR30146">
    <property type="entry name" value="LACI-RELATED TRANSCRIPTIONAL REPRESSOR"/>
    <property type="match status" value="1"/>
</dbReference>
<dbReference type="Proteomes" id="UP001596189">
    <property type="component" value="Unassembled WGS sequence"/>
</dbReference>
<reference evidence="6" key="1">
    <citation type="journal article" date="2019" name="Int. J. Syst. Evol. Microbiol.">
        <title>The Global Catalogue of Microorganisms (GCM) 10K type strain sequencing project: providing services to taxonomists for standard genome sequencing and annotation.</title>
        <authorList>
            <consortium name="The Broad Institute Genomics Platform"/>
            <consortium name="The Broad Institute Genome Sequencing Center for Infectious Disease"/>
            <person name="Wu L."/>
            <person name="Ma J."/>
        </authorList>
    </citation>
    <scope>NUCLEOTIDE SEQUENCE [LARGE SCALE GENOMIC DNA]</scope>
    <source>
        <strain evidence="6">KACC 14249</strain>
    </source>
</reference>
<gene>
    <name evidence="5" type="ORF">ACFQDO_01360</name>
</gene>
<dbReference type="CDD" id="cd06267">
    <property type="entry name" value="PBP1_LacI_sugar_binding-like"/>
    <property type="match status" value="1"/>
</dbReference>
<keyword evidence="6" id="KW-1185">Reference proteome</keyword>
<dbReference type="PROSITE" id="PS50932">
    <property type="entry name" value="HTH_LACI_2"/>
    <property type="match status" value="1"/>
</dbReference>
<comment type="caution">
    <text evidence="5">The sequence shown here is derived from an EMBL/GenBank/DDBJ whole genome shotgun (WGS) entry which is preliminary data.</text>
</comment>
<dbReference type="SUPFAM" id="SSF53822">
    <property type="entry name" value="Periplasmic binding protein-like I"/>
    <property type="match status" value="1"/>
</dbReference>
<dbReference type="InterPro" id="IPR046335">
    <property type="entry name" value="LacI/GalR-like_sensor"/>
</dbReference>
<dbReference type="PROSITE" id="PS00356">
    <property type="entry name" value="HTH_LACI_1"/>
    <property type="match status" value="1"/>
</dbReference>
<protein>
    <submittedName>
        <fullName evidence="5">LacI family DNA-binding transcriptional regulator</fullName>
    </submittedName>
</protein>
<dbReference type="SMART" id="SM00354">
    <property type="entry name" value="HTH_LACI"/>
    <property type="match status" value="1"/>
</dbReference>
<feature type="domain" description="HTH lacI-type" evidence="4">
    <location>
        <begin position="5"/>
        <end position="59"/>
    </location>
</feature>
<dbReference type="Pfam" id="PF13377">
    <property type="entry name" value="Peripla_BP_3"/>
    <property type="match status" value="1"/>
</dbReference>
<organism evidence="5 6">
    <name type="scientific">Angustibacter luteus</name>
    <dbReference type="NCBI Taxonomy" id="658456"/>
    <lineage>
        <taxon>Bacteria</taxon>
        <taxon>Bacillati</taxon>
        <taxon>Actinomycetota</taxon>
        <taxon>Actinomycetes</taxon>
        <taxon>Kineosporiales</taxon>
        <taxon>Kineosporiaceae</taxon>
    </lineage>
</organism>
<dbReference type="Gene3D" id="3.40.50.2300">
    <property type="match status" value="2"/>
</dbReference>
<evidence type="ECO:0000256" key="3">
    <source>
        <dbReference type="ARBA" id="ARBA00023163"/>
    </source>
</evidence>
<keyword evidence="2 5" id="KW-0238">DNA-binding</keyword>
<name>A0ABW1JAD2_9ACTN</name>
<accession>A0ABW1JAD2</accession>